<reference evidence="9 10" key="1">
    <citation type="submission" date="2018-09" db="EMBL/GenBank/DDBJ databases">
        <title>YIM 75507 draft genome.</title>
        <authorList>
            <person name="Tang S."/>
            <person name="Feng Y."/>
        </authorList>
    </citation>
    <scope>NUCLEOTIDE SEQUENCE [LARGE SCALE GENOMIC DNA]</scope>
    <source>
        <strain evidence="9 10">YIM 75507</strain>
    </source>
</reference>
<name>A0A3A4B0Q3_9ACTN</name>
<feature type="transmembrane region" description="Helical" evidence="8">
    <location>
        <begin position="85"/>
        <end position="104"/>
    </location>
</feature>
<dbReference type="OrthoDB" id="3175079at2"/>
<keyword evidence="10" id="KW-1185">Reference proteome</keyword>
<organism evidence="9 10">
    <name type="scientific">Bailinhaonella thermotolerans</name>
    <dbReference type="NCBI Taxonomy" id="1070861"/>
    <lineage>
        <taxon>Bacteria</taxon>
        <taxon>Bacillati</taxon>
        <taxon>Actinomycetota</taxon>
        <taxon>Actinomycetes</taxon>
        <taxon>Streptosporangiales</taxon>
        <taxon>Streptosporangiaceae</taxon>
        <taxon>Bailinhaonella</taxon>
    </lineage>
</organism>
<comment type="subcellular location">
    <subcellularLocation>
        <location evidence="1 7">Cell membrane</location>
        <topology evidence="1 7">Multi-pass membrane protein</topology>
    </subcellularLocation>
</comment>
<keyword evidence="5 8" id="KW-1133">Transmembrane helix</keyword>
<dbReference type="Pfam" id="PF00893">
    <property type="entry name" value="Multi_Drug_Res"/>
    <property type="match status" value="1"/>
</dbReference>
<keyword evidence="4 7" id="KW-0812">Transmembrane</keyword>
<evidence type="ECO:0000256" key="4">
    <source>
        <dbReference type="ARBA" id="ARBA00022692"/>
    </source>
</evidence>
<dbReference type="InterPro" id="IPR045324">
    <property type="entry name" value="Small_multidrug_res"/>
</dbReference>
<dbReference type="Proteomes" id="UP000265768">
    <property type="component" value="Unassembled WGS sequence"/>
</dbReference>
<keyword evidence="2" id="KW-0813">Transport</keyword>
<keyword evidence="3" id="KW-1003">Cell membrane</keyword>
<evidence type="ECO:0000313" key="10">
    <source>
        <dbReference type="Proteomes" id="UP000265768"/>
    </source>
</evidence>
<accession>A0A3A4B0Q3</accession>
<gene>
    <name evidence="9" type="ORF">D5H75_08280</name>
</gene>
<sequence>MAWLLLAGAIVAEVLATSALKLSDGFAHKGWTVVVAVGYIASFSMLAQALKLQLQVSVAYAIWSGAGTAAIALIGMMFLKEPITPLKALGLVLIIAGAVVLNLAQPH</sequence>
<dbReference type="InterPro" id="IPR000390">
    <property type="entry name" value="Small_drug/metabolite_transptr"/>
</dbReference>
<evidence type="ECO:0000313" key="9">
    <source>
        <dbReference type="EMBL" id="RJL34419.1"/>
    </source>
</evidence>
<evidence type="ECO:0000256" key="2">
    <source>
        <dbReference type="ARBA" id="ARBA00022448"/>
    </source>
</evidence>
<dbReference type="Gene3D" id="1.10.3730.20">
    <property type="match status" value="1"/>
</dbReference>
<dbReference type="GO" id="GO:0022857">
    <property type="term" value="F:transmembrane transporter activity"/>
    <property type="evidence" value="ECO:0007669"/>
    <property type="project" value="InterPro"/>
</dbReference>
<evidence type="ECO:0000256" key="8">
    <source>
        <dbReference type="SAM" id="Phobius"/>
    </source>
</evidence>
<comment type="similarity">
    <text evidence="7">Belongs to the drug/metabolite transporter (DMT) superfamily. Small multidrug resistance (SMR) (TC 2.A.7.1) family.</text>
</comment>
<evidence type="ECO:0000256" key="5">
    <source>
        <dbReference type="ARBA" id="ARBA00022989"/>
    </source>
</evidence>
<dbReference type="AlphaFoldDB" id="A0A3A4B0Q3"/>
<evidence type="ECO:0000256" key="1">
    <source>
        <dbReference type="ARBA" id="ARBA00004651"/>
    </source>
</evidence>
<feature type="transmembrane region" description="Helical" evidence="8">
    <location>
        <begin position="58"/>
        <end position="79"/>
    </location>
</feature>
<dbReference type="SUPFAM" id="SSF103481">
    <property type="entry name" value="Multidrug resistance efflux transporter EmrE"/>
    <property type="match status" value="1"/>
</dbReference>
<dbReference type="PANTHER" id="PTHR30561">
    <property type="entry name" value="SMR FAMILY PROTON-DEPENDENT DRUG EFFLUX TRANSPORTER SUGE"/>
    <property type="match status" value="1"/>
</dbReference>
<dbReference type="InterPro" id="IPR037185">
    <property type="entry name" value="EmrE-like"/>
</dbReference>
<protein>
    <submittedName>
        <fullName evidence="9">QacE family quaternary ammonium compound efflux SMR transporter</fullName>
    </submittedName>
</protein>
<keyword evidence="6 8" id="KW-0472">Membrane</keyword>
<dbReference type="GO" id="GO:0005886">
    <property type="term" value="C:plasma membrane"/>
    <property type="evidence" value="ECO:0007669"/>
    <property type="project" value="UniProtKB-SubCell"/>
</dbReference>
<dbReference type="EMBL" id="QZEY01000002">
    <property type="protein sequence ID" value="RJL34419.1"/>
    <property type="molecule type" value="Genomic_DNA"/>
</dbReference>
<dbReference type="FunFam" id="1.10.3730.20:FF:000001">
    <property type="entry name" value="Quaternary ammonium compound resistance transporter SugE"/>
    <property type="match status" value="1"/>
</dbReference>
<dbReference type="PANTHER" id="PTHR30561:SF1">
    <property type="entry name" value="MULTIDRUG TRANSPORTER EMRE"/>
    <property type="match status" value="1"/>
</dbReference>
<feature type="transmembrane region" description="Helical" evidence="8">
    <location>
        <begin position="26"/>
        <end position="46"/>
    </location>
</feature>
<evidence type="ECO:0000256" key="3">
    <source>
        <dbReference type="ARBA" id="ARBA00022475"/>
    </source>
</evidence>
<evidence type="ECO:0000256" key="6">
    <source>
        <dbReference type="ARBA" id="ARBA00023136"/>
    </source>
</evidence>
<dbReference type="RefSeq" id="WP_119925720.1">
    <property type="nucleotide sequence ID" value="NZ_QZEY01000002.1"/>
</dbReference>
<evidence type="ECO:0000256" key="7">
    <source>
        <dbReference type="RuleBase" id="RU003942"/>
    </source>
</evidence>
<comment type="caution">
    <text evidence="9">The sequence shown here is derived from an EMBL/GenBank/DDBJ whole genome shotgun (WGS) entry which is preliminary data.</text>
</comment>
<proteinExistence type="inferred from homology"/>